<evidence type="ECO:0000313" key="2">
    <source>
        <dbReference type="Proteomes" id="UP000449846"/>
    </source>
</evidence>
<gene>
    <name evidence="1" type="ORF">GL300_18150</name>
</gene>
<proteinExistence type="predicted"/>
<reference evidence="1 2" key="1">
    <citation type="submission" date="2019-11" db="EMBL/GenBank/DDBJ databases">
        <authorList>
            <person name="Dong K."/>
        </authorList>
    </citation>
    <scope>NUCLEOTIDE SEQUENCE [LARGE SCALE GENOMIC DNA]</scope>
    <source>
        <strain evidence="1 2">NBRC 112902</strain>
    </source>
</reference>
<accession>A0A844HSF2</accession>
<dbReference type="Proteomes" id="UP000449846">
    <property type="component" value="Unassembled WGS sequence"/>
</dbReference>
<dbReference type="RefSeq" id="WP_155041077.1">
    <property type="nucleotide sequence ID" value="NZ_WMIG01000013.1"/>
</dbReference>
<protein>
    <submittedName>
        <fullName evidence="1">Uncharacterized protein</fullName>
    </submittedName>
</protein>
<keyword evidence="2" id="KW-1185">Reference proteome</keyword>
<organism evidence="1 2">
    <name type="scientific">Paracoccus litorisediminis</name>
    <dbReference type="NCBI Taxonomy" id="2006130"/>
    <lineage>
        <taxon>Bacteria</taxon>
        <taxon>Pseudomonadati</taxon>
        <taxon>Pseudomonadota</taxon>
        <taxon>Alphaproteobacteria</taxon>
        <taxon>Rhodobacterales</taxon>
        <taxon>Paracoccaceae</taxon>
        <taxon>Paracoccus</taxon>
    </lineage>
</organism>
<evidence type="ECO:0000313" key="1">
    <source>
        <dbReference type="EMBL" id="MTH61135.1"/>
    </source>
</evidence>
<comment type="caution">
    <text evidence="1">The sequence shown here is derived from an EMBL/GenBank/DDBJ whole genome shotgun (WGS) entry which is preliminary data.</text>
</comment>
<sequence>MTFYVTHLNMDDEPVLEEEFATEELAQERYLTARASEEYPRYTVNAAKADATYPLLCPSSDIEEPEITLDVTVQERDMLIAALRLWQEQDEVSAELVEIAENGRGHGGMLADWRIDDLIENTLNK</sequence>
<dbReference type="EMBL" id="WMIG01000013">
    <property type="protein sequence ID" value="MTH61135.1"/>
    <property type="molecule type" value="Genomic_DNA"/>
</dbReference>
<name>A0A844HSF2_9RHOB</name>
<dbReference type="AlphaFoldDB" id="A0A844HSF2"/>